<evidence type="ECO:0000256" key="1">
    <source>
        <dbReference type="SAM" id="Coils"/>
    </source>
</evidence>
<dbReference type="Pfam" id="PF10400">
    <property type="entry name" value="Vir_act_alpha_C"/>
    <property type="match status" value="1"/>
</dbReference>
<evidence type="ECO:0000313" key="4">
    <source>
        <dbReference type="EMBL" id="QHT59166.1"/>
    </source>
</evidence>
<dbReference type="InterPro" id="IPR018309">
    <property type="entry name" value="Tscrpt_reg_PadR_C"/>
</dbReference>
<feature type="domain" description="Transcription regulator PadR C-terminal" evidence="3">
    <location>
        <begin position="91"/>
        <end position="176"/>
    </location>
</feature>
<dbReference type="RefSeq" id="WP_162355234.1">
    <property type="nucleotide sequence ID" value="NZ_CP048209.1"/>
</dbReference>
<accession>A0A6C0FPU9</accession>
<dbReference type="Gene3D" id="6.10.140.190">
    <property type="match status" value="1"/>
</dbReference>
<feature type="coiled-coil region" evidence="1">
    <location>
        <begin position="110"/>
        <end position="137"/>
    </location>
</feature>
<evidence type="ECO:0000259" key="2">
    <source>
        <dbReference type="Pfam" id="PF03551"/>
    </source>
</evidence>
<keyword evidence="5" id="KW-1185">Reference proteome</keyword>
<sequence length="188" mass="22201">MIALSYALLCMLARKPCSGYELTKLLQMFWQAQHSQIYPLLAKLEKAGLVTFELIGQTGKPDKKLYSITADGIAKLQHWIRTQPPTEQLERDEFLIKIYAIGLMEPETSRALFLERREALEIRLHRLEGEMRLMEEEREMPVTDYASRQFGRYLLYQRRMRLVREEIDWIDWTLPLFKPSAALPPERD</sequence>
<dbReference type="InterPro" id="IPR036390">
    <property type="entry name" value="WH_DNA-bd_sf"/>
</dbReference>
<protein>
    <submittedName>
        <fullName evidence="4">PadR family transcriptional regulator</fullName>
    </submittedName>
</protein>
<keyword evidence="1" id="KW-0175">Coiled coil</keyword>
<proteinExistence type="predicted"/>
<dbReference type="PANTHER" id="PTHR43252:SF2">
    <property type="entry name" value="TRANSCRIPTION REGULATOR, PADR-LIKE FAMILY"/>
    <property type="match status" value="1"/>
</dbReference>
<dbReference type="InterPro" id="IPR005149">
    <property type="entry name" value="Tscrpt_reg_PadR_N"/>
</dbReference>
<organism evidence="4 5">
    <name type="scientific">Paenibacillus lycopersici</name>
    <dbReference type="NCBI Taxonomy" id="2704462"/>
    <lineage>
        <taxon>Bacteria</taxon>
        <taxon>Bacillati</taxon>
        <taxon>Bacillota</taxon>
        <taxon>Bacilli</taxon>
        <taxon>Bacillales</taxon>
        <taxon>Paenibacillaceae</taxon>
        <taxon>Paenibacillus</taxon>
    </lineage>
</organism>
<dbReference type="Proteomes" id="UP000476064">
    <property type="component" value="Chromosome"/>
</dbReference>
<dbReference type="EMBL" id="CP048209">
    <property type="protein sequence ID" value="QHT59166.1"/>
    <property type="molecule type" value="Genomic_DNA"/>
</dbReference>
<dbReference type="Gene3D" id="1.10.10.10">
    <property type="entry name" value="Winged helix-like DNA-binding domain superfamily/Winged helix DNA-binding domain"/>
    <property type="match status" value="1"/>
</dbReference>
<dbReference type="Pfam" id="PF03551">
    <property type="entry name" value="PadR"/>
    <property type="match status" value="1"/>
</dbReference>
<reference evidence="4 5" key="1">
    <citation type="submission" date="2020-01" db="EMBL/GenBank/DDBJ databases">
        <title>Paenibacillus sp. nov., isolated from tomato rhizosphere.</title>
        <authorList>
            <person name="Weon H.-Y."/>
            <person name="Lee S.A."/>
        </authorList>
    </citation>
    <scope>NUCLEOTIDE SEQUENCE [LARGE SCALE GENOMIC DNA]</scope>
    <source>
        <strain evidence="4 5">12200R-189</strain>
    </source>
</reference>
<evidence type="ECO:0000313" key="5">
    <source>
        <dbReference type="Proteomes" id="UP000476064"/>
    </source>
</evidence>
<dbReference type="InterPro" id="IPR036388">
    <property type="entry name" value="WH-like_DNA-bd_sf"/>
</dbReference>
<gene>
    <name evidence="4" type="ORF">GXP70_03755</name>
</gene>
<evidence type="ECO:0000259" key="3">
    <source>
        <dbReference type="Pfam" id="PF10400"/>
    </source>
</evidence>
<dbReference type="AlphaFoldDB" id="A0A6C0FPU9"/>
<name>A0A6C0FPU9_9BACL</name>
<dbReference type="KEGG" id="plyc:GXP70_03755"/>
<dbReference type="SUPFAM" id="SSF46785">
    <property type="entry name" value="Winged helix' DNA-binding domain"/>
    <property type="match status" value="1"/>
</dbReference>
<feature type="domain" description="Transcription regulator PadR N-terminal" evidence="2">
    <location>
        <begin position="8"/>
        <end position="77"/>
    </location>
</feature>
<dbReference type="PANTHER" id="PTHR43252">
    <property type="entry name" value="TRANSCRIPTIONAL REGULATOR YQJI"/>
    <property type="match status" value="1"/>
</dbReference>